<feature type="signal peptide" evidence="1">
    <location>
        <begin position="1"/>
        <end position="21"/>
    </location>
</feature>
<dbReference type="AlphaFoldDB" id="A0A7G3ANC7"/>
<evidence type="ECO:0000313" key="2">
    <source>
        <dbReference type="EMBL" id="MBC1173358.1"/>
    </source>
</evidence>
<name>A0A7G3ANC7_LUTLO</name>
<organism evidence="2">
    <name type="scientific">Lutzomyia longipalpis</name>
    <name type="common">Sand fly</name>
    <dbReference type="NCBI Taxonomy" id="7200"/>
    <lineage>
        <taxon>Eukaryota</taxon>
        <taxon>Metazoa</taxon>
        <taxon>Ecdysozoa</taxon>
        <taxon>Arthropoda</taxon>
        <taxon>Hexapoda</taxon>
        <taxon>Insecta</taxon>
        <taxon>Pterygota</taxon>
        <taxon>Neoptera</taxon>
        <taxon>Endopterygota</taxon>
        <taxon>Diptera</taxon>
        <taxon>Nematocera</taxon>
        <taxon>Psychodoidea</taxon>
        <taxon>Psychodidae</taxon>
        <taxon>Lutzomyia</taxon>
        <taxon>Lutzomyia</taxon>
    </lineage>
</organism>
<protein>
    <submittedName>
        <fullName evidence="2">Putative secreted protein</fullName>
    </submittedName>
</protein>
<feature type="chain" id="PRO_5028872122" evidence="1">
    <location>
        <begin position="22"/>
        <end position="130"/>
    </location>
</feature>
<dbReference type="EMBL" id="GITU01004655">
    <property type="protein sequence ID" value="MBC1173358.1"/>
    <property type="molecule type" value="Transcribed_RNA"/>
</dbReference>
<reference evidence="2" key="1">
    <citation type="journal article" date="2020" name="BMC">
        <title>Leishmania infection induces a limited differential gene expression in the sand fly midgut.</title>
        <authorList>
            <person name="Coutinho-Abreu I.V."/>
            <person name="Serafim T.D."/>
            <person name="Meneses C."/>
            <person name="Kamhawi S."/>
            <person name="Oliveira F."/>
            <person name="Valenzuela J.G."/>
        </authorList>
    </citation>
    <scope>NUCLEOTIDE SEQUENCE</scope>
    <source>
        <strain evidence="2">Jacobina</strain>
        <tissue evidence="2">Midgut</tissue>
    </source>
</reference>
<keyword evidence="1" id="KW-0732">Signal</keyword>
<sequence length="130" mass="14478">MRSGYLLCFFVIFLCHNGIRGGPVQSPYQLLGLVDTVGSHVDVYKEYGHVADYDLWNVGTPNVEKPSQEVPVNYEEITNKSENIVISGGVENQEVVKKKGETITEGQSKTLYNLLSTPGNYAHYDAYSPF</sequence>
<proteinExistence type="predicted"/>
<accession>A0A7G3ANC7</accession>
<evidence type="ECO:0000256" key="1">
    <source>
        <dbReference type="SAM" id="SignalP"/>
    </source>
</evidence>